<dbReference type="Gene3D" id="2.170.130.10">
    <property type="entry name" value="TonB-dependent receptor, plug domain"/>
    <property type="match status" value="1"/>
</dbReference>
<keyword evidence="9" id="KW-0406">Ion transport</keyword>
<organism evidence="19 20">
    <name type="scientific">Roseomonas elaeocarpi</name>
    <dbReference type="NCBI Taxonomy" id="907779"/>
    <lineage>
        <taxon>Bacteria</taxon>
        <taxon>Pseudomonadati</taxon>
        <taxon>Pseudomonadota</taxon>
        <taxon>Alphaproteobacteria</taxon>
        <taxon>Acetobacterales</taxon>
        <taxon>Roseomonadaceae</taxon>
        <taxon>Roseomonas</taxon>
    </lineage>
</organism>
<dbReference type="RefSeq" id="WP_377046610.1">
    <property type="nucleotide sequence ID" value="NZ_JBHLUN010000017.1"/>
</dbReference>
<keyword evidence="8" id="KW-0408">Iron</keyword>
<evidence type="ECO:0000256" key="8">
    <source>
        <dbReference type="ARBA" id="ARBA00023004"/>
    </source>
</evidence>
<evidence type="ECO:0000259" key="17">
    <source>
        <dbReference type="Pfam" id="PF00593"/>
    </source>
</evidence>
<evidence type="ECO:0000256" key="1">
    <source>
        <dbReference type="ARBA" id="ARBA00004571"/>
    </source>
</evidence>
<keyword evidence="7 16" id="KW-0732">Signal</keyword>
<dbReference type="InterPro" id="IPR037066">
    <property type="entry name" value="Plug_dom_sf"/>
</dbReference>
<dbReference type="PANTHER" id="PTHR32552:SF68">
    <property type="entry name" value="FERRICHROME OUTER MEMBRANE TRANSPORTER_PHAGE RECEPTOR"/>
    <property type="match status" value="1"/>
</dbReference>
<comment type="subcellular location">
    <subcellularLocation>
        <location evidence="1 14">Cell outer membrane</location>
        <topology evidence="1 14">Multi-pass membrane protein</topology>
    </subcellularLocation>
</comment>
<keyword evidence="11 14" id="KW-0472">Membrane</keyword>
<keyword evidence="6 14" id="KW-0812">Transmembrane</keyword>
<dbReference type="NCBIfam" id="TIGR01783">
    <property type="entry name" value="TonB-siderophor"/>
    <property type="match status" value="1"/>
</dbReference>
<evidence type="ECO:0000256" key="7">
    <source>
        <dbReference type="ARBA" id="ARBA00022729"/>
    </source>
</evidence>
<dbReference type="CDD" id="cd01347">
    <property type="entry name" value="ligand_gated_channel"/>
    <property type="match status" value="1"/>
</dbReference>
<evidence type="ECO:0000256" key="9">
    <source>
        <dbReference type="ARBA" id="ARBA00023065"/>
    </source>
</evidence>
<feature type="chain" id="PRO_5045690876" evidence="16">
    <location>
        <begin position="32"/>
        <end position="727"/>
    </location>
</feature>
<comment type="caution">
    <text evidence="19">The sequence shown here is derived from an EMBL/GenBank/DDBJ whole genome shotgun (WGS) entry which is preliminary data.</text>
</comment>
<keyword evidence="5" id="KW-0410">Iron transport</keyword>
<dbReference type="PANTHER" id="PTHR32552">
    <property type="entry name" value="FERRICHROME IRON RECEPTOR-RELATED"/>
    <property type="match status" value="1"/>
</dbReference>
<gene>
    <name evidence="19" type="ORF">ACFFGY_21620</name>
</gene>
<evidence type="ECO:0000256" key="4">
    <source>
        <dbReference type="ARBA" id="ARBA00022452"/>
    </source>
</evidence>
<keyword evidence="10 15" id="KW-0798">TonB box</keyword>
<name>A0ABV6JYP3_9PROT</name>
<evidence type="ECO:0000256" key="12">
    <source>
        <dbReference type="ARBA" id="ARBA00023170"/>
    </source>
</evidence>
<evidence type="ECO:0000313" key="20">
    <source>
        <dbReference type="Proteomes" id="UP001589865"/>
    </source>
</evidence>
<evidence type="ECO:0000256" key="5">
    <source>
        <dbReference type="ARBA" id="ARBA00022496"/>
    </source>
</evidence>
<dbReference type="PROSITE" id="PS51257">
    <property type="entry name" value="PROKAR_LIPOPROTEIN"/>
    <property type="match status" value="1"/>
</dbReference>
<keyword evidence="20" id="KW-1185">Reference proteome</keyword>
<evidence type="ECO:0000256" key="3">
    <source>
        <dbReference type="ARBA" id="ARBA00022448"/>
    </source>
</evidence>
<comment type="similarity">
    <text evidence="2 14 15">Belongs to the TonB-dependent receptor family.</text>
</comment>
<evidence type="ECO:0000313" key="19">
    <source>
        <dbReference type="EMBL" id="MFC0410857.1"/>
    </source>
</evidence>
<keyword evidence="13 14" id="KW-0998">Cell outer membrane</keyword>
<sequence>MTRPDAPRARLHGTLQGLLLTGMVACGSAAAQTPDGAEPTGAAAAPVLLPQVNVTGQAETAQTPVEGYVARRDATATKTDTPLIEAPQSISVVPRDQLDQQDAQTLNAALRYTPGVATETRGGVGTRYDLFNIRGFDADTYWNGLKLISNGYYGTPQIDPYLLERVDVLRGPVSVLYGNARAGGLVNQVSRMPSSEAMHEVGVEFGNFRHKQLSFDTTGPLDNDGKFLYRITGIGRAEDAQVAQTRNDRIAIAPSFTWRPDAMTSLTILGFYQYDPKSAAYGSVPPSGSALSNPLGRISSRFYDGDPNFEKFNRTQGSLGYQFERRLDDAWTVRSNGRWFTLDQTYQSVYGSGLEADNRTLDRYTAYSDDTLDTVTVDNQLQGKFSTGPVDHTVLFGFDYQHLNGSYNVGFGSAPSIDVFAPTYNQPIDTPSRALTTLHTNQYGIYAQDQAKLGNFVLTLGGRQDWVDQFTRGVTTNTLSDTSDHAFTGRAGLTYVFDNGIAPYLSYAESFTPQNGTDINGRAFDPEKGHQYEAGIKYQPTGLNALFTAAVFSLKRENVLTTDATNPLFQVAAGAARSQGVELEAKFNITDRLNIIASYTWLDTVYTRKNDASVGKHLPAIPENQASGWATYTFDSGPLNGLTLGGGVRYTGQTYSQDNSFKVKSFVLADATIRYDVGAAIPQMKGVEAYVNAQNLFDKDYVASCYYGPWCAYGFSRQVFAGLKYRW</sequence>
<evidence type="ECO:0000259" key="18">
    <source>
        <dbReference type="Pfam" id="PF07715"/>
    </source>
</evidence>
<evidence type="ECO:0000256" key="6">
    <source>
        <dbReference type="ARBA" id="ARBA00022692"/>
    </source>
</evidence>
<dbReference type="Proteomes" id="UP001589865">
    <property type="component" value="Unassembled WGS sequence"/>
</dbReference>
<accession>A0ABV6JYP3</accession>
<dbReference type="InterPro" id="IPR010105">
    <property type="entry name" value="TonB_sidphr_rcpt"/>
</dbReference>
<evidence type="ECO:0000256" key="16">
    <source>
        <dbReference type="SAM" id="SignalP"/>
    </source>
</evidence>
<dbReference type="Pfam" id="PF00593">
    <property type="entry name" value="TonB_dep_Rec_b-barrel"/>
    <property type="match status" value="1"/>
</dbReference>
<dbReference type="Pfam" id="PF07715">
    <property type="entry name" value="Plug"/>
    <property type="match status" value="1"/>
</dbReference>
<keyword evidence="12 19" id="KW-0675">Receptor</keyword>
<dbReference type="EMBL" id="JBHLUN010000017">
    <property type="protein sequence ID" value="MFC0410857.1"/>
    <property type="molecule type" value="Genomic_DNA"/>
</dbReference>
<feature type="domain" description="TonB-dependent receptor-like beta-barrel" evidence="17">
    <location>
        <begin position="264"/>
        <end position="696"/>
    </location>
</feature>
<evidence type="ECO:0000256" key="11">
    <source>
        <dbReference type="ARBA" id="ARBA00023136"/>
    </source>
</evidence>
<feature type="domain" description="TonB-dependent receptor plug" evidence="18">
    <location>
        <begin position="83"/>
        <end position="184"/>
    </location>
</feature>
<dbReference type="PROSITE" id="PS52016">
    <property type="entry name" value="TONB_DEPENDENT_REC_3"/>
    <property type="match status" value="1"/>
</dbReference>
<keyword evidence="4 14" id="KW-1134">Transmembrane beta strand</keyword>
<dbReference type="Gene3D" id="2.40.170.20">
    <property type="entry name" value="TonB-dependent receptor, beta-barrel domain"/>
    <property type="match status" value="1"/>
</dbReference>
<evidence type="ECO:0000256" key="15">
    <source>
        <dbReference type="RuleBase" id="RU003357"/>
    </source>
</evidence>
<dbReference type="InterPro" id="IPR012910">
    <property type="entry name" value="Plug_dom"/>
</dbReference>
<evidence type="ECO:0000256" key="13">
    <source>
        <dbReference type="ARBA" id="ARBA00023237"/>
    </source>
</evidence>
<dbReference type="InterPro" id="IPR039426">
    <property type="entry name" value="TonB-dep_rcpt-like"/>
</dbReference>
<feature type="signal peptide" evidence="16">
    <location>
        <begin position="1"/>
        <end position="31"/>
    </location>
</feature>
<reference evidence="19 20" key="1">
    <citation type="submission" date="2024-09" db="EMBL/GenBank/DDBJ databases">
        <authorList>
            <person name="Sun Q."/>
            <person name="Mori K."/>
        </authorList>
    </citation>
    <scope>NUCLEOTIDE SEQUENCE [LARGE SCALE GENOMIC DNA]</scope>
    <source>
        <strain evidence="19 20">TBRC 5777</strain>
    </source>
</reference>
<dbReference type="InterPro" id="IPR036942">
    <property type="entry name" value="Beta-barrel_TonB_sf"/>
</dbReference>
<evidence type="ECO:0000256" key="2">
    <source>
        <dbReference type="ARBA" id="ARBA00009810"/>
    </source>
</evidence>
<evidence type="ECO:0000256" key="10">
    <source>
        <dbReference type="ARBA" id="ARBA00023077"/>
    </source>
</evidence>
<dbReference type="InterPro" id="IPR000531">
    <property type="entry name" value="Beta-barrel_TonB"/>
</dbReference>
<keyword evidence="3 14" id="KW-0813">Transport</keyword>
<evidence type="ECO:0000256" key="14">
    <source>
        <dbReference type="PROSITE-ProRule" id="PRU01360"/>
    </source>
</evidence>
<dbReference type="SUPFAM" id="SSF56935">
    <property type="entry name" value="Porins"/>
    <property type="match status" value="1"/>
</dbReference>
<protein>
    <submittedName>
        <fullName evidence="19">TonB-dependent siderophore receptor</fullName>
    </submittedName>
</protein>
<proteinExistence type="inferred from homology"/>